<organism evidence="8 9">
    <name type="scientific">Candidatus Onthocola gallistercoris</name>
    <dbReference type="NCBI Taxonomy" id="2840876"/>
    <lineage>
        <taxon>Bacteria</taxon>
        <taxon>Bacillati</taxon>
        <taxon>Bacillota</taxon>
        <taxon>Bacilli</taxon>
        <taxon>Candidatus Onthocola</taxon>
    </lineage>
</organism>
<dbReference type="InterPro" id="IPR034045">
    <property type="entry name" value="Pep_S8_CspA-like"/>
</dbReference>
<dbReference type="CDD" id="cd07478">
    <property type="entry name" value="Peptidases_S8_CspA-like"/>
    <property type="match status" value="1"/>
</dbReference>
<accession>A0A9D1HJ83</accession>
<keyword evidence="4 6" id="KW-0720">Serine protease</keyword>
<dbReference type="PROSITE" id="PS51892">
    <property type="entry name" value="SUBTILASE"/>
    <property type="match status" value="1"/>
</dbReference>
<keyword evidence="3 6" id="KW-0378">Hydrolase</keyword>
<dbReference type="EMBL" id="DVLT01000047">
    <property type="protein sequence ID" value="HIU03162.1"/>
    <property type="molecule type" value="Genomic_DNA"/>
</dbReference>
<dbReference type="GO" id="GO:0004252">
    <property type="term" value="F:serine-type endopeptidase activity"/>
    <property type="evidence" value="ECO:0007669"/>
    <property type="project" value="UniProtKB-UniRule"/>
</dbReference>
<keyword evidence="2 6" id="KW-0645">Protease</keyword>
<feature type="domain" description="Peptidase S8/S53" evidence="7">
    <location>
        <begin position="437"/>
        <end position="552"/>
    </location>
</feature>
<dbReference type="GO" id="GO:0006508">
    <property type="term" value="P:proteolysis"/>
    <property type="evidence" value="ECO:0007669"/>
    <property type="project" value="UniProtKB-KW"/>
</dbReference>
<dbReference type="Gene3D" id="3.40.50.200">
    <property type="entry name" value="Peptidase S8/S53 domain"/>
    <property type="match status" value="1"/>
</dbReference>
<comment type="caution">
    <text evidence="8">The sequence shown here is derived from an EMBL/GenBank/DDBJ whole genome shotgun (WGS) entry which is preliminary data.</text>
</comment>
<reference evidence="8" key="2">
    <citation type="journal article" date="2021" name="PeerJ">
        <title>Extensive microbial diversity within the chicken gut microbiome revealed by metagenomics and culture.</title>
        <authorList>
            <person name="Gilroy R."/>
            <person name="Ravi A."/>
            <person name="Getino M."/>
            <person name="Pursley I."/>
            <person name="Horton D.L."/>
            <person name="Alikhan N.F."/>
            <person name="Baker D."/>
            <person name="Gharbi K."/>
            <person name="Hall N."/>
            <person name="Watson M."/>
            <person name="Adriaenssens E.M."/>
            <person name="Foster-Nyarko E."/>
            <person name="Jarju S."/>
            <person name="Secka A."/>
            <person name="Antonio M."/>
            <person name="Oren A."/>
            <person name="Chaudhuri R.R."/>
            <person name="La Ragione R."/>
            <person name="Hildebrand F."/>
            <person name="Pallen M.J."/>
        </authorList>
    </citation>
    <scope>NUCLEOTIDE SEQUENCE</scope>
    <source>
        <strain evidence="8">CHK187-14744</strain>
    </source>
</reference>
<dbReference type="AlphaFoldDB" id="A0A9D1HJ83"/>
<evidence type="ECO:0000256" key="4">
    <source>
        <dbReference type="ARBA" id="ARBA00022825"/>
    </source>
</evidence>
<dbReference type="PANTHER" id="PTHR43806">
    <property type="entry name" value="PEPTIDASE S8"/>
    <property type="match status" value="1"/>
</dbReference>
<dbReference type="InterPro" id="IPR017310">
    <property type="entry name" value="Pept_S8A_subtilisin_clostridia"/>
</dbReference>
<dbReference type="Proteomes" id="UP000824164">
    <property type="component" value="Unassembled WGS sequence"/>
</dbReference>
<dbReference type="InterPro" id="IPR023827">
    <property type="entry name" value="Peptidase_S8_Asp-AS"/>
</dbReference>
<reference evidence="8" key="1">
    <citation type="submission" date="2020-10" db="EMBL/GenBank/DDBJ databases">
        <authorList>
            <person name="Gilroy R."/>
        </authorList>
    </citation>
    <scope>NUCLEOTIDE SEQUENCE</scope>
    <source>
        <strain evidence="8">CHK187-14744</strain>
    </source>
</reference>
<gene>
    <name evidence="8" type="ORF">IAB63_07925</name>
</gene>
<name>A0A9D1HJ83_9FIRM</name>
<dbReference type="InterPro" id="IPR015500">
    <property type="entry name" value="Peptidase_S8_subtilisin-rel"/>
</dbReference>
<dbReference type="InterPro" id="IPR050131">
    <property type="entry name" value="Peptidase_S8_subtilisin-like"/>
</dbReference>
<evidence type="ECO:0000313" key="9">
    <source>
        <dbReference type="Proteomes" id="UP000824164"/>
    </source>
</evidence>
<evidence type="ECO:0000313" key="8">
    <source>
        <dbReference type="EMBL" id="HIU03162.1"/>
    </source>
</evidence>
<dbReference type="Gene3D" id="2.60.120.1290">
    <property type="match status" value="1"/>
</dbReference>
<dbReference type="PANTHER" id="PTHR43806:SF11">
    <property type="entry name" value="CEREVISIN-RELATED"/>
    <property type="match status" value="1"/>
</dbReference>
<evidence type="ECO:0000256" key="5">
    <source>
        <dbReference type="PIRSR" id="PIRSR615500-1"/>
    </source>
</evidence>
<dbReference type="InterPro" id="IPR000209">
    <property type="entry name" value="Peptidase_S8/S53_dom"/>
</dbReference>
<dbReference type="PROSITE" id="PS00136">
    <property type="entry name" value="SUBTILASE_ASP"/>
    <property type="match status" value="1"/>
</dbReference>
<feature type="domain" description="Peptidase S8/S53" evidence="7">
    <location>
        <begin position="97"/>
        <end position="297"/>
    </location>
</feature>
<dbReference type="PRINTS" id="PR00723">
    <property type="entry name" value="SUBTILISIN"/>
</dbReference>
<proteinExistence type="inferred from homology"/>
<dbReference type="SUPFAM" id="SSF52743">
    <property type="entry name" value="Subtilisin-like"/>
    <property type="match status" value="1"/>
</dbReference>
<feature type="active site" description="Charge relay system" evidence="5 6">
    <location>
        <position position="106"/>
    </location>
</feature>
<protein>
    <submittedName>
        <fullName evidence="8">S8 family peptidase</fullName>
    </submittedName>
</protein>
<sequence length="567" mass="62103">MARPCTEQILSQDYADFIVEYAGQEDALELRYAPDCYEAVESQFAIIHKRLPADGQLDPDAYNYAIIPHLFGLLDTTSMEESGILPVHRSPGPGYLGSGVIVGIVDTGIDYTHPAFCFTDGTSRILALWDQTEEGGSPPDGFAYGSVYDRAQINRALASEDPHTIVPEMDTEGHGTFLSGIIAGSASKDGMFIGAAPGADIAVVRLKQAKDYLRRFYFVSDQTPAYQENDVMTGVAWLVSLSRRLRRPLVVCLGLGNSLSSHDGSSKLSRYLTSVNDTVGNCVVVAAGNELGRSHHTSGQVASGTDFQTVELRVDEKETGFQMELWGASADVFSVEIISPEGEVIRRNTPRLGQSQTVELPFEGTQIYVGDKTAETEGGQFLLVMRFTRPTPGIWTLRVYGERIISGRFDIWLPMEKFIREQTYFLEPDPDKTLMTTATAPALIVTAAWNHYNGGLYIHSSRGFTADGFIKPDFAAPGVNVYGPLPGGRYGTRSGTSVAAAHGAGAAALLMEWGIYGRHVEDMDGNDIRRLLIRGTIRQSPYIYPDRGWGYGEMNLENTFESLRNVL</sequence>
<evidence type="ECO:0000256" key="6">
    <source>
        <dbReference type="PROSITE-ProRule" id="PRU01240"/>
    </source>
</evidence>
<feature type="active site" description="Charge relay system" evidence="5 6">
    <location>
        <position position="174"/>
    </location>
</feature>
<evidence type="ECO:0000256" key="2">
    <source>
        <dbReference type="ARBA" id="ARBA00022670"/>
    </source>
</evidence>
<dbReference type="PIRSF" id="PIRSF037894">
    <property type="entry name" value="Subtilisin_rel_CspABC"/>
    <property type="match status" value="1"/>
</dbReference>
<feature type="active site" description="Charge relay system" evidence="5 6">
    <location>
        <position position="497"/>
    </location>
</feature>
<dbReference type="Pfam" id="PF00082">
    <property type="entry name" value="Peptidase_S8"/>
    <property type="match status" value="2"/>
</dbReference>
<dbReference type="InterPro" id="IPR036852">
    <property type="entry name" value="Peptidase_S8/S53_dom_sf"/>
</dbReference>
<evidence type="ECO:0000256" key="3">
    <source>
        <dbReference type="ARBA" id="ARBA00022801"/>
    </source>
</evidence>
<evidence type="ECO:0000256" key="1">
    <source>
        <dbReference type="ARBA" id="ARBA00011073"/>
    </source>
</evidence>
<comment type="similarity">
    <text evidence="1 6">Belongs to the peptidase S8 family.</text>
</comment>
<evidence type="ECO:0000259" key="7">
    <source>
        <dbReference type="Pfam" id="PF00082"/>
    </source>
</evidence>